<evidence type="ECO:0000256" key="9">
    <source>
        <dbReference type="SAM" id="Phobius"/>
    </source>
</evidence>
<dbReference type="PRINTS" id="PR00237">
    <property type="entry name" value="GPCRRHODOPSN"/>
</dbReference>
<dbReference type="GO" id="GO:0005886">
    <property type="term" value="C:plasma membrane"/>
    <property type="evidence" value="ECO:0007669"/>
    <property type="project" value="TreeGrafter"/>
</dbReference>
<evidence type="ECO:0000256" key="7">
    <source>
        <dbReference type="ARBA" id="ARBA00023224"/>
    </source>
</evidence>
<feature type="transmembrane region" description="Helical" evidence="9">
    <location>
        <begin position="196"/>
        <end position="220"/>
    </location>
</feature>
<name>A0A7L0K6V6_CHATO</name>
<feature type="non-terminal residue" evidence="11">
    <location>
        <position position="328"/>
    </location>
</feature>
<keyword evidence="2 9" id="KW-0812">Transmembrane</keyword>
<dbReference type="EMBL" id="VXAL01012602">
    <property type="protein sequence ID" value="NXK52130.1"/>
    <property type="molecule type" value="Genomic_DNA"/>
</dbReference>
<comment type="caution">
    <text evidence="11">The sequence shown here is derived from an EMBL/GenBank/DDBJ whole genome shotgun (WGS) entry which is preliminary data.</text>
</comment>
<feature type="transmembrane region" description="Helical" evidence="9">
    <location>
        <begin position="232"/>
        <end position="255"/>
    </location>
</feature>
<dbReference type="PRINTS" id="PR02108">
    <property type="entry name" value="MRGPCRFAMILY"/>
</dbReference>
<dbReference type="InterPro" id="IPR000276">
    <property type="entry name" value="GPCR_Rhodpsn"/>
</dbReference>
<evidence type="ECO:0000256" key="4">
    <source>
        <dbReference type="ARBA" id="ARBA00023040"/>
    </source>
</evidence>
<feature type="domain" description="G-protein coupled receptors family 1 profile" evidence="10">
    <location>
        <begin position="68"/>
        <end position="284"/>
    </location>
</feature>
<comment type="subcellular location">
    <subcellularLocation>
        <location evidence="1">Membrane</location>
        <topology evidence="1">Multi-pass membrane protein</topology>
    </subcellularLocation>
</comment>
<keyword evidence="12" id="KW-1185">Reference proteome</keyword>
<evidence type="ECO:0000256" key="3">
    <source>
        <dbReference type="ARBA" id="ARBA00022989"/>
    </source>
</evidence>
<dbReference type="InterPro" id="IPR017452">
    <property type="entry name" value="GPCR_Rhodpsn_7TM"/>
</dbReference>
<dbReference type="PROSITE" id="PS50262">
    <property type="entry name" value="G_PROTEIN_RECEP_F1_2"/>
    <property type="match status" value="1"/>
</dbReference>
<gene>
    <name evidence="11" type="primary">Mas1_1</name>
    <name evidence="11" type="ORF">CHATOR_R08485</name>
</gene>
<dbReference type="Proteomes" id="UP000537522">
    <property type="component" value="Unassembled WGS sequence"/>
</dbReference>
<organism evidence="11 12">
    <name type="scientific">Chauna torquata</name>
    <name type="common">Southern screamer</name>
    <dbReference type="NCBI Taxonomy" id="30388"/>
    <lineage>
        <taxon>Eukaryota</taxon>
        <taxon>Metazoa</taxon>
        <taxon>Chordata</taxon>
        <taxon>Craniata</taxon>
        <taxon>Vertebrata</taxon>
        <taxon>Euteleostomi</taxon>
        <taxon>Archelosauria</taxon>
        <taxon>Archosauria</taxon>
        <taxon>Dinosauria</taxon>
        <taxon>Saurischia</taxon>
        <taxon>Theropoda</taxon>
        <taxon>Coelurosauria</taxon>
        <taxon>Aves</taxon>
        <taxon>Neognathae</taxon>
        <taxon>Galloanserae</taxon>
        <taxon>Anseriformes</taxon>
        <taxon>Anhimidae</taxon>
        <taxon>Chauna</taxon>
    </lineage>
</organism>
<evidence type="ECO:0000313" key="12">
    <source>
        <dbReference type="Proteomes" id="UP000537522"/>
    </source>
</evidence>
<dbReference type="GO" id="GO:0004930">
    <property type="term" value="F:G protein-coupled receptor activity"/>
    <property type="evidence" value="ECO:0007669"/>
    <property type="project" value="UniProtKB-KW"/>
</dbReference>
<feature type="transmembrane region" description="Helical" evidence="9">
    <location>
        <begin position="261"/>
        <end position="287"/>
    </location>
</feature>
<feature type="non-terminal residue" evidence="11">
    <location>
        <position position="1"/>
    </location>
</feature>
<dbReference type="InterPro" id="IPR026234">
    <property type="entry name" value="MRGPCRFAMILY"/>
</dbReference>
<dbReference type="AlphaFoldDB" id="A0A7L0K6V6"/>
<dbReference type="SUPFAM" id="SSF81321">
    <property type="entry name" value="Family A G protein-coupled receptor-like"/>
    <property type="match status" value="1"/>
</dbReference>
<keyword evidence="5 9" id="KW-0472">Membrane</keyword>
<evidence type="ECO:0000256" key="6">
    <source>
        <dbReference type="ARBA" id="ARBA00023170"/>
    </source>
</evidence>
<keyword evidence="7" id="KW-0807">Transducer</keyword>
<evidence type="ECO:0000256" key="5">
    <source>
        <dbReference type="ARBA" id="ARBA00023136"/>
    </source>
</evidence>
<sequence>MSTLLPTAGRASPAYMSQPRGTAPDRAWHHGLRPAGSYEDDYNWIDCEADGLSEVPATLLICLCGLVGNGAVLWLLGCRIRRNPVTVYILNLAVADFAFVLSITIALVIFYGPQSFCRRLGSQDVMTMLNIAIIFVFTTSIYLLAAFSARTSLSALPWAHCPCCRSWRLPALVCALLWALSFSLTVTLYFSPVALVIFVLSYLLSVLILILSGLTLFAKVLCCSRQYPPRKLCVVVLLSVISFPFFTADFTYWLLLRLFDFSVLVFDTPLLFACVNSTINPVIYFLAGSCTKKFTISVRAACQRAFEDIMEPENRGEAPRESTVETNV</sequence>
<evidence type="ECO:0000256" key="8">
    <source>
        <dbReference type="SAM" id="MobiDB-lite"/>
    </source>
</evidence>
<feature type="transmembrane region" description="Helical" evidence="9">
    <location>
        <begin position="88"/>
        <end position="111"/>
    </location>
</feature>
<keyword evidence="4" id="KW-0297">G-protein coupled receptor</keyword>
<accession>A0A7L0K6V6</accession>
<feature type="transmembrane region" description="Helical" evidence="9">
    <location>
        <begin position="131"/>
        <end position="149"/>
    </location>
</feature>
<keyword evidence="6" id="KW-0675">Receptor</keyword>
<evidence type="ECO:0000313" key="11">
    <source>
        <dbReference type="EMBL" id="NXK52130.1"/>
    </source>
</evidence>
<feature type="transmembrane region" description="Helical" evidence="9">
    <location>
        <begin position="169"/>
        <end position="190"/>
    </location>
</feature>
<protein>
    <submittedName>
        <fullName evidence="11">MAS protein</fullName>
    </submittedName>
</protein>
<feature type="region of interest" description="Disordered" evidence="8">
    <location>
        <begin position="1"/>
        <end position="22"/>
    </location>
</feature>
<feature type="transmembrane region" description="Helical" evidence="9">
    <location>
        <begin position="57"/>
        <end position="76"/>
    </location>
</feature>
<dbReference type="Gene3D" id="1.20.1070.10">
    <property type="entry name" value="Rhodopsin 7-helix transmembrane proteins"/>
    <property type="match status" value="1"/>
</dbReference>
<keyword evidence="3 9" id="KW-1133">Transmembrane helix</keyword>
<proteinExistence type="predicted"/>
<reference evidence="11 12" key="1">
    <citation type="submission" date="2019-09" db="EMBL/GenBank/DDBJ databases">
        <title>Bird 10,000 Genomes (B10K) Project - Family phase.</title>
        <authorList>
            <person name="Zhang G."/>
        </authorList>
    </citation>
    <scope>NUCLEOTIDE SEQUENCE [LARGE SCALE GENOMIC DNA]</scope>
    <source>
        <strain evidence="11">B10K-DU-011-36</strain>
        <tissue evidence="11">Muscle</tissue>
    </source>
</reference>
<dbReference type="PANTHER" id="PTHR11334:SF68">
    <property type="entry name" value="G-PROTEIN COUPLED RECEPTORS FAMILY 1 PROFILE DOMAIN-CONTAINING PROTEIN-RELATED"/>
    <property type="match status" value="1"/>
</dbReference>
<evidence type="ECO:0000256" key="1">
    <source>
        <dbReference type="ARBA" id="ARBA00004141"/>
    </source>
</evidence>
<evidence type="ECO:0000256" key="2">
    <source>
        <dbReference type="ARBA" id="ARBA00022692"/>
    </source>
</evidence>
<dbReference type="PANTHER" id="PTHR11334">
    <property type="entry name" value="MAS-RELATED G-PROTEIN COUPLED RECEPTOR"/>
    <property type="match status" value="1"/>
</dbReference>
<evidence type="ECO:0000259" key="10">
    <source>
        <dbReference type="PROSITE" id="PS50262"/>
    </source>
</evidence>